<reference evidence="2 3" key="1">
    <citation type="journal article" date="2015" name="Genome Announc.">
        <title>Draft Genome Sequence of Cyanobacterium Hassallia byssoidea Strain VB512170, Isolated from Monuments in India.</title>
        <authorList>
            <person name="Singh D."/>
            <person name="Chandrababunaidu M.M."/>
            <person name="Panda A."/>
            <person name="Sen D."/>
            <person name="Bhattacharyya S."/>
            <person name="Adhikary S.P."/>
            <person name="Tripathy S."/>
        </authorList>
    </citation>
    <scope>NUCLEOTIDE SEQUENCE [LARGE SCALE GENOMIC DNA]</scope>
    <source>
        <strain evidence="2 3">VB512170</strain>
    </source>
</reference>
<dbReference type="EMBL" id="JTCM02000102">
    <property type="protein sequence ID" value="NEU76285.1"/>
    <property type="molecule type" value="Genomic_DNA"/>
</dbReference>
<proteinExistence type="predicted"/>
<evidence type="ECO:0000313" key="3">
    <source>
        <dbReference type="Proteomes" id="UP000031549"/>
    </source>
</evidence>
<evidence type="ECO:0000256" key="1">
    <source>
        <dbReference type="SAM" id="MobiDB-lite"/>
    </source>
</evidence>
<accession>A0A846HG31</accession>
<sequence length="68" mass="7416">MGNAAIALYRQTSPKSNFASGVQTQSCFSAGMTRSYKPTFRRCDRTPPTNLTPKSNFASNAYMQSGKS</sequence>
<organism evidence="2 3">
    <name type="scientific">Hassallia byssoidea VB512170</name>
    <dbReference type="NCBI Taxonomy" id="1304833"/>
    <lineage>
        <taxon>Bacteria</taxon>
        <taxon>Bacillati</taxon>
        <taxon>Cyanobacteriota</taxon>
        <taxon>Cyanophyceae</taxon>
        <taxon>Nostocales</taxon>
        <taxon>Tolypothrichaceae</taxon>
        <taxon>Hassallia</taxon>
    </lineage>
</organism>
<protein>
    <submittedName>
        <fullName evidence="2">Uncharacterized protein</fullName>
    </submittedName>
</protein>
<dbReference type="AlphaFoldDB" id="A0A846HG31"/>
<evidence type="ECO:0000313" key="2">
    <source>
        <dbReference type="EMBL" id="NEU76285.1"/>
    </source>
</evidence>
<name>A0A846HG31_9CYAN</name>
<dbReference type="RefSeq" id="WP_039742724.1">
    <property type="nucleotide sequence ID" value="NZ_JTCM02000102.1"/>
</dbReference>
<comment type="caution">
    <text evidence="2">The sequence shown here is derived from an EMBL/GenBank/DDBJ whole genome shotgun (WGS) entry which is preliminary data.</text>
</comment>
<dbReference type="Proteomes" id="UP000031549">
    <property type="component" value="Unassembled WGS sequence"/>
</dbReference>
<keyword evidence="3" id="KW-1185">Reference proteome</keyword>
<feature type="compositionally biased region" description="Polar residues" evidence="1">
    <location>
        <begin position="47"/>
        <end position="68"/>
    </location>
</feature>
<feature type="region of interest" description="Disordered" evidence="1">
    <location>
        <begin position="39"/>
        <end position="68"/>
    </location>
</feature>
<gene>
    <name evidence="2" type="ORF">PI95_028095</name>
</gene>